<proteinExistence type="predicted"/>
<dbReference type="Proteomes" id="UP000041254">
    <property type="component" value="Unassembled WGS sequence"/>
</dbReference>
<dbReference type="InParanoid" id="A0A0G4ERI5"/>
<protein>
    <submittedName>
        <fullName evidence="2">Uncharacterized protein</fullName>
    </submittedName>
</protein>
<dbReference type="VEuPathDB" id="CryptoDB:Vbra_12740"/>
<accession>A0A0G4ERI5</accession>
<name>A0A0G4ERI5_VITBC</name>
<feature type="compositionally biased region" description="Low complexity" evidence="1">
    <location>
        <begin position="419"/>
        <end position="437"/>
    </location>
</feature>
<evidence type="ECO:0000256" key="1">
    <source>
        <dbReference type="SAM" id="MobiDB-lite"/>
    </source>
</evidence>
<dbReference type="PhylomeDB" id="A0A0G4ERI5"/>
<organism evidence="2 3">
    <name type="scientific">Vitrella brassicaformis (strain CCMP3155)</name>
    <dbReference type="NCBI Taxonomy" id="1169540"/>
    <lineage>
        <taxon>Eukaryota</taxon>
        <taxon>Sar</taxon>
        <taxon>Alveolata</taxon>
        <taxon>Colpodellida</taxon>
        <taxon>Vitrellaceae</taxon>
        <taxon>Vitrella</taxon>
    </lineage>
</organism>
<reference evidence="2 3" key="1">
    <citation type="submission" date="2014-11" db="EMBL/GenBank/DDBJ databases">
        <authorList>
            <person name="Zhu J."/>
            <person name="Qi W."/>
            <person name="Song R."/>
        </authorList>
    </citation>
    <scope>NUCLEOTIDE SEQUENCE [LARGE SCALE GENOMIC DNA]</scope>
</reference>
<sequence>MRQVSMCRFLLPVPPTDKADQAPQQRHADTDFTTPEAQAIADEIITQRQLASPPPNASLCGFQPGKLADVCEHMYTHEAIRLALLSKSIQDTSQSPFVIRHLNVTPESHKLWRKAQRSVLGQLRGRLTRLETASIITDEDVYSRGLNEDRLGDEPEANDDALETVPLDTSEERQSLGHGHRSVYARLLEASAARLKECHLLEACPGVSDGPGSISEMLRRQPRVTFESLHVVEIDGSLWAAVAYSRLWRLPSLKVFVSSGCHPQLMMRWLEHTPHLAHCEVETANALYFITVLRAVPSLKSLTSLGVIDIDDKFAPSLDTFLRLLEDKGAIGRSGHIESLSVLPSFSRVDTDEEGQQQEDDRDVQRDRVLAALRALAVFVDRIAGSGISAGPNTQVTAIPRSSWYDKVTSKMLKSTAQSDSTGPAASSSTAAADNSGQTASRKAPLFPNMVPRGDADGASTSQPVAEITTTRRPFQLLIYMPPHFDDKLLRLDLKASDVLPKKIVREMARAAEVMAVEATSSSAASGRGSFGDYVFDSLAGLQICDPAEMTDAVLPLLPDAPCSRFPRLQRVFFRFPSFHLIREGGVRQLLSPVKGQLPKAVVFLIDAPSRYDTNYGTTAQPPAREAAPGLLAQLAVECLEATGQVDEVELDFMPVIPDEIDRGLPHTSPFYHLYKTPSLMARLPTMKHLTIDSPYCIHGQLGNLQIDFIMAVITNTHGLQQVTFSERMTGAVHDRYPNRLQHYPAYLASAAVDETLASAGSPFVVVSADDTTLTLKR</sequence>
<dbReference type="EMBL" id="CDMY01000295">
    <property type="protein sequence ID" value="CEM00074.1"/>
    <property type="molecule type" value="Genomic_DNA"/>
</dbReference>
<gene>
    <name evidence="2" type="ORF">Vbra_12740</name>
</gene>
<keyword evidence="3" id="KW-1185">Reference proteome</keyword>
<feature type="region of interest" description="Disordered" evidence="1">
    <location>
        <begin position="415"/>
        <end position="467"/>
    </location>
</feature>
<evidence type="ECO:0000313" key="3">
    <source>
        <dbReference type="Proteomes" id="UP000041254"/>
    </source>
</evidence>
<dbReference type="AlphaFoldDB" id="A0A0G4ERI5"/>
<evidence type="ECO:0000313" key="2">
    <source>
        <dbReference type="EMBL" id="CEM00074.1"/>
    </source>
</evidence>